<keyword evidence="1" id="KW-0812">Transmembrane</keyword>
<evidence type="ECO:0000313" key="2">
    <source>
        <dbReference type="EMBL" id="TDP78165.1"/>
    </source>
</evidence>
<name>A0A4R6QYI4_9BURK</name>
<comment type="caution">
    <text evidence="2">The sequence shown here is derived from an EMBL/GenBank/DDBJ whole genome shotgun (WGS) entry which is preliminary data.</text>
</comment>
<dbReference type="Proteomes" id="UP000294593">
    <property type="component" value="Unassembled WGS sequence"/>
</dbReference>
<keyword evidence="3" id="KW-1185">Reference proteome</keyword>
<proteinExistence type="predicted"/>
<sequence>MLKLAALLILVATVGLLPIIARKSVVARKMQAWLNSARNAQKALLWLSAALMFILFGALTIVYEIRN</sequence>
<protein>
    <submittedName>
        <fullName evidence="2">Uncharacterized protein</fullName>
    </submittedName>
</protein>
<dbReference type="EMBL" id="SNXW01000028">
    <property type="protein sequence ID" value="TDP78165.1"/>
    <property type="molecule type" value="Genomic_DNA"/>
</dbReference>
<evidence type="ECO:0000256" key="1">
    <source>
        <dbReference type="SAM" id="Phobius"/>
    </source>
</evidence>
<accession>A0A4R6QYI4</accession>
<evidence type="ECO:0000313" key="3">
    <source>
        <dbReference type="Proteomes" id="UP000294593"/>
    </source>
</evidence>
<reference evidence="2 3" key="1">
    <citation type="submission" date="2019-03" db="EMBL/GenBank/DDBJ databases">
        <title>Genomic Encyclopedia of Type Strains, Phase IV (KMG-IV): sequencing the most valuable type-strain genomes for metagenomic binning, comparative biology and taxonomic classification.</title>
        <authorList>
            <person name="Goeker M."/>
        </authorList>
    </citation>
    <scope>NUCLEOTIDE SEQUENCE [LARGE SCALE GENOMIC DNA]</scope>
    <source>
        <strain evidence="2 3">DSM 11901</strain>
    </source>
</reference>
<gene>
    <name evidence="2" type="ORF">EV672_1281</name>
</gene>
<feature type="transmembrane region" description="Helical" evidence="1">
    <location>
        <begin position="45"/>
        <end position="65"/>
    </location>
</feature>
<organism evidence="2 3">
    <name type="scientific">Aquabacterium commune</name>
    <dbReference type="NCBI Taxonomy" id="70586"/>
    <lineage>
        <taxon>Bacteria</taxon>
        <taxon>Pseudomonadati</taxon>
        <taxon>Pseudomonadota</taxon>
        <taxon>Betaproteobacteria</taxon>
        <taxon>Burkholderiales</taxon>
        <taxon>Aquabacterium</taxon>
    </lineage>
</organism>
<dbReference type="RefSeq" id="WP_133611410.1">
    <property type="nucleotide sequence ID" value="NZ_SNXW01000028.1"/>
</dbReference>
<dbReference type="AlphaFoldDB" id="A0A4R6QYI4"/>
<keyword evidence="1" id="KW-1133">Transmembrane helix</keyword>
<keyword evidence="1" id="KW-0472">Membrane</keyword>